<dbReference type="AlphaFoldDB" id="A0A0C1U298"/>
<evidence type="ECO:0000313" key="2">
    <source>
        <dbReference type="EMBL" id="KIE41945.1"/>
    </source>
</evidence>
<dbReference type="EMBL" id="JXBL01000001">
    <property type="protein sequence ID" value="KIE41945.1"/>
    <property type="molecule type" value="Genomic_DNA"/>
</dbReference>
<accession>A0A0C1U298</accession>
<feature type="domain" description="Roadblock/LAMTOR2" evidence="1">
    <location>
        <begin position="4"/>
        <end position="95"/>
    </location>
</feature>
<dbReference type="SMART" id="SM00960">
    <property type="entry name" value="Robl_LC7"/>
    <property type="match status" value="1"/>
</dbReference>
<evidence type="ECO:0000313" key="3">
    <source>
        <dbReference type="Proteomes" id="UP000031433"/>
    </source>
</evidence>
<gene>
    <name evidence="2" type="ORF">SE37_04540</name>
</gene>
<dbReference type="Gene3D" id="3.30.450.30">
    <property type="entry name" value="Dynein light chain 2a, cytoplasmic"/>
    <property type="match status" value="1"/>
</dbReference>
<dbReference type="Proteomes" id="UP000031433">
    <property type="component" value="Unassembled WGS sequence"/>
</dbReference>
<reference evidence="2 3" key="1">
    <citation type="submission" date="2015-01" db="EMBL/GenBank/DDBJ databases">
        <title>Genome sequence of the anaerobic bacterium Geobacter soli GSS01, a dissimilatory Fe(III) reducer from soil.</title>
        <authorList>
            <person name="Yang G."/>
            <person name="Zhou S."/>
        </authorList>
    </citation>
    <scope>NUCLEOTIDE SEQUENCE [LARGE SCALE GENOMIC DNA]</scope>
    <source>
        <strain evidence="2 3">GSS01</strain>
    </source>
</reference>
<evidence type="ECO:0000259" key="1">
    <source>
        <dbReference type="SMART" id="SM00960"/>
    </source>
</evidence>
<name>A0A0C1U298_9BACT</name>
<organism evidence="2 3">
    <name type="scientific">Geobacter soli</name>
    <dbReference type="NCBI Taxonomy" id="1510391"/>
    <lineage>
        <taxon>Bacteria</taxon>
        <taxon>Pseudomonadati</taxon>
        <taxon>Thermodesulfobacteriota</taxon>
        <taxon>Desulfuromonadia</taxon>
        <taxon>Geobacterales</taxon>
        <taxon>Geobacteraceae</taxon>
        <taxon>Geobacter</taxon>
    </lineage>
</organism>
<dbReference type="RefSeq" id="WP_039644053.1">
    <property type="nucleotide sequence ID" value="NZ_JXBL01000001.1"/>
</dbReference>
<protein>
    <submittedName>
        <fullName evidence="2">GTPase</fullName>
    </submittedName>
</protein>
<keyword evidence="3" id="KW-1185">Reference proteome</keyword>
<dbReference type="SUPFAM" id="SSF103196">
    <property type="entry name" value="Roadblock/LC7 domain"/>
    <property type="match status" value="1"/>
</dbReference>
<dbReference type="InterPro" id="IPR004942">
    <property type="entry name" value="Roadblock/LAMTOR2_dom"/>
</dbReference>
<sequence>MPFSAALKQIVDGVEGGLGAAIMGYDGIHIDEYLREDPPMDLHLLAVEYATVLKEVKRTVDVLGTGDMEEVSVATERSRVIVRVINDDAFLVLTLERDGNYGKGRYLLRLAAPKLRELLS</sequence>
<proteinExistence type="predicted"/>
<comment type="caution">
    <text evidence="2">The sequence shown here is derived from an EMBL/GenBank/DDBJ whole genome shotgun (WGS) entry which is preliminary data.</text>
</comment>